<protein>
    <recommendedName>
        <fullName evidence="1">YcaO domain-containing protein</fullName>
    </recommendedName>
</protein>
<dbReference type="Pfam" id="PF02624">
    <property type="entry name" value="YcaO"/>
    <property type="match status" value="1"/>
</dbReference>
<evidence type="ECO:0000313" key="3">
    <source>
        <dbReference type="Proteomes" id="UP000682811"/>
    </source>
</evidence>
<dbReference type="Gene3D" id="3.30.1330.230">
    <property type="match status" value="1"/>
</dbReference>
<keyword evidence="3" id="KW-1185">Reference proteome</keyword>
<feature type="domain" description="YcaO" evidence="1">
    <location>
        <begin position="251"/>
        <end position="646"/>
    </location>
</feature>
<dbReference type="InterPro" id="IPR003776">
    <property type="entry name" value="YcaO-like_dom"/>
</dbReference>
<dbReference type="Gene3D" id="3.30.40.250">
    <property type="match status" value="1"/>
</dbReference>
<dbReference type="PROSITE" id="PS51664">
    <property type="entry name" value="YCAO"/>
    <property type="match status" value="1"/>
</dbReference>
<proteinExistence type="predicted"/>
<dbReference type="NCBIfam" id="TIGR03604">
    <property type="entry name" value="TOMM_cyclo_SagD"/>
    <property type="match status" value="1"/>
</dbReference>
<dbReference type="PANTHER" id="PTHR37809">
    <property type="entry name" value="RIBOSOMAL PROTEIN S12 METHYLTHIOTRANSFERASE ACCESSORY FACTOR YCAO"/>
    <property type="match status" value="1"/>
</dbReference>
<reference evidence="2 3" key="1">
    <citation type="submission" date="2021-03" db="EMBL/GenBank/DDBJ databases">
        <title>Antimicrobial resistance genes in bacteria isolated from Japanese honey, and their potential for conferring macrolide and lincosamide resistance in the American foulbrood pathogen Paenibacillus larvae.</title>
        <authorList>
            <person name="Okamoto M."/>
            <person name="Kumagai M."/>
            <person name="Kanamori H."/>
            <person name="Takamatsu D."/>
        </authorList>
    </citation>
    <scope>NUCLEOTIDE SEQUENCE [LARGE SCALE GENOMIC DNA]</scope>
    <source>
        <strain evidence="2 3">J34TS1</strain>
    </source>
</reference>
<comment type="caution">
    <text evidence="2">The sequence shown here is derived from an EMBL/GenBank/DDBJ whole genome shotgun (WGS) entry which is preliminary data.</text>
</comment>
<dbReference type="RefSeq" id="WP_212980288.1">
    <property type="nucleotide sequence ID" value="NZ_AP025343.1"/>
</dbReference>
<dbReference type="Gene3D" id="3.30.160.660">
    <property type="match status" value="1"/>
</dbReference>
<accession>A0A919YIL2</accession>
<dbReference type="AlphaFoldDB" id="A0A919YIL2"/>
<dbReference type="InterPro" id="IPR027624">
    <property type="entry name" value="TOMM_cyclo_SagD"/>
</dbReference>
<dbReference type="EMBL" id="BORT01000026">
    <property type="protein sequence ID" value="GIO49955.1"/>
    <property type="molecule type" value="Genomic_DNA"/>
</dbReference>
<organism evidence="2 3">
    <name type="scientific">Paenibacillus azoreducens</name>
    <dbReference type="NCBI Taxonomy" id="116718"/>
    <lineage>
        <taxon>Bacteria</taxon>
        <taxon>Bacillati</taxon>
        <taxon>Bacillota</taxon>
        <taxon>Bacilli</taxon>
        <taxon>Bacillales</taxon>
        <taxon>Paenibacillaceae</taxon>
        <taxon>Paenibacillus</taxon>
    </lineage>
</organism>
<evidence type="ECO:0000259" key="1">
    <source>
        <dbReference type="PROSITE" id="PS51664"/>
    </source>
</evidence>
<dbReference type="Proteomes" id="UP000682811">
    <property type="component" value="Unassembled WGS sequence"/>
</dbReference>
<evidence type="ECO:0000313" key="2">
    <source>
        <dbReference type="EMBL" id="GIO49955.1"/>
    </source>
</evidence>
<sequence>MKELVLYQTGSVLLQQVLQEMDRRGMMYWLTDERCSEPGTILHVIADGLIEDDFAPFFAAESANFDGVFFYHQMLNTLLVGPYKDKRGGVCFSCLNGSLQANGRENLISLLYGEPSPYSPHPQAAECVADLMEAFQLSKDLPERYVNRVEHIQFDAQRADAYLLSRSGQCPICAPAARKRAHPFAAGFHFGFKSHPRQYRLNSEPETEALMQRLYDRDSGTISHRYRELQSTMIEAEGIKLRAGSGIEDSGSGQAYRRQEAEQLVILEAVERYCGMKDRRSNAAEKKTYAEIGHMAVNPADFGLHGAAETEHPAYRLKRYKEDLPVFWTSAYAMKEKQEILVPEQLVYFADRSWRDPSNRFVYDSSNGLALGSSHEEAVLHGLFELIERDHFLCAWYNRLPLQELDIDDTDLDELKQILYYLELEGIRVRFFDITMELRIPSVWAVAYNTRENAVMKACNAAAAHFDPEKAIESAAMEVITAMPVYEDALRRDEAMRARARMLANHPDAVTGWEDHALYYACEQNCAHGLGFVLDMDETNKRPVRQVYGEIFYDDARFVHQNLSEDLEELVSEVLRHYDNVYVVDITPEEVANHGLYAAKVLVPGMLPLTFGYQHKRIIPERLLRERKRRGLKEELEVNPQPHPFCKI</sequence>
<gene>
    <name evidence="2" type="ORF">J34TS1_47200</name>
</gene>
<name>A0A919YIL2_9BACL</name>
<dbReference type="PANTHER" id="PTHR37809:SF1">
    <property type="entry name" value="RIBOSOMAL PROTEIN S12 METHYLTHIOTRANSFERASE ACCESSORY FACTOR YCAO"/>
    <property type="match status" value="1"/>
</dbReference>